<evidence type="ECO:0000256" key="6">
    <source>
        <dbReference type="SAM" id="MobiDB-lite"/>
    </source>
</evidence>
<dbReference type="InterPro" id="IPR007219">
    <property type="entry name" value="XnlR_reg_dom"/>
</dbReference>
<dbReference type="GO" id="GO:0008270">
    <property type="term" value="F:zinc ion binding"/>
    <property type="evidence" value="ECO:0007669"/>
    <property type="project" value="InterPro"/>
</dbReference>
<dbReference type="Pfam" id="PF04082">
    <property type="entry name" value="Fungal_trans"/>
    <property type="match status" value="1"/>
</dbReference>
<evidence type="ECO:0000313" key="8">
    <source>
        <dbReference type="EMBL" id="KAJ5114226.1"/>
    </source>
</evidence>
<organism evidence="8 9">
    <name type="scientific">Penicillium angulare</name>
    <dbReference type="NCBI Taxonomy" id="116970"/>
    <lineage>
        <taxon>Eukaryota</taxon>
        <taxon>Fungi</taxon>
        <taxon>Dikarya</taxon>
        <taxon>Ascomycota</taxon>
        <taxon>Pezizomycotina</taxon>
        <taxon>Eurotiomycetes</taxon>
        <taxon>Eurotiomycetidae</taxon>
        <taxon>Eurotiales</taxon>
        <taxon>Aspergillaceae</taxon>
        <taxon>Penicillium</taxon>
    </lineage>
</organism>
<evidence type="ECO:0000256" key="2">
    <source>
        <dbReference type="ARBA" id="ARBA00022723"/>
    </source>
</evidence>
<evidence type="ECO:0000256" key="1">
    <source>
        <dbReference type="ARBA" id="ARBA00004123"/>
    </source>
</evidence>
<comment type="subcellular location">
    <subcellularLocation>
        <location evidence="1">Nucleus</location>
    </subcellularLocation>
</comment>
<keyword evidence="3" id="KW-0805">Transcription regulation</keyword>
<dbReference type="InterPro" id="IPR050815">
    <property type="entry name" value="TF_fung"/>
</dbReference>
<dbReference type="GO" id="GO:0000981">
    <property type="term" value="F:DNA-binding transcription factor activity, RNA polymerase II-specific"/>
    <property type="evidence" value="ECO:0007669"/>
    <property type="project" value="InterPro"/>
</dbReference>
<dbReference type="GO" id="GO:0005634">
    <property type="term" value="C:nucleus"/>
    <property type="evidence" value="ECO:0007669"/>
    <property type="project" value="UniProtKB-SubCell"/>
</dbReference>
<gene>
    <name evidence="8" type="ORF">N7456_002760</name>
</gene>
<dbReference type="OrthoDB" id="4456959at2759"/>
<reference evidence="8" key="1">
    <citation type="submission" date="2022-11" db="EMBL/GenBank/DDBJ databases">
        <authorList>
            <person name="Petersen C."/>
        </authorList>
    </citation>
    <scope>NUCLEOTIDE SEQUENCE</scope>
    <source>
        <strain evidence="8">IBT 30069</strain>
    </source>
</reference>
<keyword evidence="2" id="KW-0479">Metal-binding</keyword>
<dbReference type="AlphaFoldDB" id="A0A9W9KQK0"/>
<dbReference type="PANTHER" id="PTHR47338">
    <property type="entry name" value="ZN(II)2CYS6 TRANSCRIPTION FACTOR (EUROFUNG)-RELATED"/>
    <property type="match status" value="1"/>
</dbReference>
<evidence type="ECO:0000256" key="5">
    <source>
        <dbReference type="ARBA" id="ARBA00023242"/>
    </source>
</evidence>
<evidence type="ECO:0000256" key="3">
    <source>
        <dbReference type="ARBA" id="ARBA00023015"/>
    </source>
</evidence>
<protein>
    <recommendedName>
        <fullName evidence="7">Xylanolytic transcriptional activator regulatory domain-containing protein</fullName>
    </recommendedName>
</protein>
<reference evidence="8" key="2">
    <citation type="journal article" date="2023" name="IMA Fungus">
        <title>Comparative genomic study of the Penicillium genus elucidates a diverse pangenome and 15 lateral gene transfer events.</title>
        <authorList>
            <person name="Petersen C."/>
            <person name="Sorensen T."/>
            <person name="Nielsen M.R."/>
            <person name="Sondergaard T.E."/>
            <person name="Sorensen J.L."/>
            <person name="Fitzpatrick D.A."/>
            <person name="Frisvad J.C."/>
            <person name="Nielsen K.L."/>
        </authorList>
    </citation>
    <scope>NUCLEOTIDE SEQUENCE</scope>
    <source>
        <strain evidence="8">IBT 30069</strain>
    </source>
</reference>
<dbReference type="GO" id="GO:0003677">
    <property type="term" value="F:DNA binding"/>
    <property type="evidence" value="ECO:0007669"/>
    <property type="project" value="InterPro"/>
</dbReference>
<accession>A0A9W9KQK0</accession>
<dbReference type="Proteomes" id="UP001149165">
    <property type="component" value="Unassembled WGS sequence"/>
</dbReference>
<feature type="compositionally biased region" description="Basic and acidic residues" evidence="6">
    <location>
        <begin position="58"/>
        <end position="67"/>
    </location>
</feature>
<proteinExistence type="predicted"/>
<keyword evidence="9" id="KW-1185">Reference proteome</keyword>
<keyword evidence="5" id="KW-0539">Nucleus</keyword>
<sequence length="742" mass="84324">MSKSKAAVFERYPVLQSMHTPHSGNVGRDENYLRGVVSSLMEEWRDHHAMAEQTQPQPRERIMDERGTSQPKESSTELPSYQTPNKRRRIEPISRESSTLSNQLPPDDLVNAILDAYFSVVHPFVPILHEMLLRARLRDPTEKPKLIVVIHAMMVCALRYVANERLAAELLESCPDFLERSREFVILSVMDSLTAENVQALILLAFVHINDGNLSKAWPMVGTLTRAVVHLGLHMEPDQEQEGESFVGPLRFLPPARVWTELEERRRVFWNVFLLDRFCSIVTGEDVQVRLPSDGLYWVKEEPVTTPFLNIWDISVTKIGKSVSFLPRHFSTLADKAKYDAARTGSSERVTPVPLAPEPQKVDASTIGSFAYCVEATEGLNRVVKFFLQRPVNRQVRQEFSSWLVRFKELDLQLIHWKMFLPRRWKDSNISKEPAFIHFDPNLTLAHITHNTSMILLHQSIAYPHASILDKLKLASNASVETCQLASSETANIAQKYLQYTPFVGLVAPQFVFCAFISARAMLVHAHFHNTEPPDAYGNLLSCLQQMSDRWISMNPTLKLRSDAKDFAKGLLLQLQRLQESIASPNFFLSALEYITEVNYALGIQAPVPTPENSQWLEERRAQQRHSIIPVSTRQSHYISSNGLRRGSDRQNDLATTLHTPSSEASLAGQAQSDFLLRARPPGGQAYFLPTSQTNDVLSSNYETSPMEDNIDEFAQLSANFLLDPQYCDMDRIISFQDTFIH</sequence>
<keyword evidence="4" id="KW-0804">Transcription</keyword>
<feature type="domain" description="Xylanolytic transcriptional activator regulatory" evidence="7">
    <location>
        <begin position="217"/>
        <end position="298"/>
    </location>
</feature>
<evidence type="ECO:0000259" key="7">
    <source>
        <dbReference type="SMART" id="SM00906"/>
    </source>
</evidence>
<name>A0A9W9KQK0_9EURO</name>
<evidence type="ECO:0000313" key="9">
    <source>
        <dbReference type="Proteomes" id="UP001149165"/>
    </source>
</evidence>
<evidence type="ECO:0000256" key="4">
    <source>
        <dbReference type="ARBA" id="ARBA00023163"/>
    </source>
</evidence>
<dbReference type="CDD" id="cd12148">
    <property type="entry name" value="fungal_TF_MHR"/>
    <property type="match status" value="1"/>
</dbReference>
<feature type="compositionally biased region" description="Polar residues" evidence="6">
    <location>
        <begin position="68"/>
        <end position="84"/>
    </location>
</feature>
<dbReference type="EMBL" id="JAPQKH010000002">
    <property type="protein sequence ID" value="KAJ5114226.1"/>
    <property type="molecule type" value="Genomic_DNA"/>
</dbReference>
<dbReference type="GO" id="GO:0006351">
    <property type="term" value="P:DNA-templated transcription"/>
    <property type="evidence" value="ECO:0007669"/>
    <property type="project" value="InterPro"/>
</dbReference>
<dbReference type="SMART" id="SM00906">
    <property type="entry name" value="Fungal_trans"/>
    <property type="match status" value="1"/>
</dbReference>
<feature type="region of interest" description="Disordered" evidence="6">
    <location>
        <begin position="49"/>
        <end position="101"/>
    </location>
</feature>
<comment type="caution">
    <text evidence="8">The sequence shown here is derived from an EMBL/GenBank/DDBJ whole genome shotgun (WGS) entry which is preliminary data.</text>
</comment>
<dbReference type="PANTHER" id="PTHR47338:SF23">
    <property type="entry name" value="ZN(II)2CYS6 TRANSCRIPTION FACTOR (EUROFUNG)"/>
    <property type="match status" value="1"/>
</dbReference>